<accession>A0A370DKI6</accession>
<feature type="site" description="Transition state stabilizer" evidence="12">
    <location>
        <position position="207"/>
    </location>
</feature>
<evidence type="ECO:0000259" key="15">
    <source>
        <dbReference type="Pfam" id="PF04413"/>
    </source>
</evidence>
<dbReference type="PANTHER" id="PTHR42755">
    <property type="entry name" value="3-DEOXY-MANNO-OCTULOSONATE CYTIDYLYLTRANSFERASE"/>
    <property type="match status" value="1"/>
</dbReference>
<dbReference type="EC" id="2.4.99.12" evidence="4 13"/>
<dbReference type="InterPro" id="IPR039901">
    <property type="entry name" value="Kdotransferase"/>
</dbReference>
<keyword evidence="6" id="KW-0997">Cell inner membrane</keyword>
<organism evidence="16 17">
    <name type="scientific">endosymbiont of Escarpia spicata</name>
    <dbReference type="NCBI Taxonomy" id="2200908"/>
    <lineage>
        <taxon>Bacteria</taxon>
        <taxon>Pseudomonadati</taxon>
        <taxon>Pseudomonadota</taxon>
        <taxon>Gammaproteobacteria</taxon>
        <taxon>sulfur-oxidizing symbionts</taxon>
    </lineage>
</organism>
<dbReference type="SUPFAM" id="SSF53756">
    <property type="entry name" value="UDP-Glycosyltransferase/glycogen phosphorylase"/>
    <property type="match status" value="1"/>
</dbReference>
<dbReference type="Gene3D" id="3.40.50.11720">
    <property type="entry name" value="3-Deoxy-D-manno-octulosonic-acid transferase, N-terminal domain"/>
    <property type="match status" value="1"/>
</dbReference>
<dbReference type="PANTHER" id="PTHR42755:SF1">
    <property type="entry name" value="3-DEOXY-D-MANNO-OCTULOSONIC ACID TRANSFERASE, MITOCHONDRIAL-RELATED"/>
    <property type="match status" value="1"/>
</dbReference>
<dbReference type="Gene3D" id="3.40.50.2000">
    <property type="entry name" value="Glycogen Phosphorylase B"/>
    <property type="match status" value="1"/>
</dbReference>
<evidence type="ECO:0000256" key="3">
    <source>
        <dbReference type="ARBA" id="ARBA00006380"/>
    </source>
</evidence>
<sequence>MRHIYSLLLYLIMPLVVVRLYWRSLKSPAYRERWLERFGWFDSPVSDGCIWLHAVSVGEVQAAAQLVRRLLADYPGLPLVITTTTPTGAKQVESLFGQDVFHHYAPYDAPWVVKTFFDRLQPRLLILIETEIWPNLLHECRQRNIPSLLANARMSTRSALRYRHLAGLTRETLQNISLIAAQGQSDADHFQVLGARPGQVEVTGSIKFDIKLPASLREQADVIRRDWGQARPVWVAASTHEGEDELVLAAHAKVRETLPESLLVLVPRHPERFDRVAELAISAGFDLVRRSEQCPCRSETAVFLGDSMGELAMFLGAADMAFIGGSLVPHGGHNILEAAAQGVPVVFGPHMFNFAEISRLFLDRGAAREVVTAETLAEVSARWLSDASERSLVGERGRDLVEQNRGAMQRLRDIVAQLFSETVLNSTDF</sequence>
<evidence type="ECO:0000313" key="16">
    <source>
        <dbReference type="EMBL" id="RDH85401.1"/>
    </source>
</evidence>
<comment type="caution">
    <text evidence="16">The sequence shown here is derived from an EMBL/GenBank/DDBJ whole genome shotgun (WGS) entry which is preliminary data.</text>
</comment>
<evidence type="ECO:0000256" key="8">
    <source>
        <dbReference type="ARBA" id="ARBA00022968"/>
    </source>
</evidence>
<dbReference type="GO" id="GO:0043842">
    <property type="term" value="F:Kdo transferase activity"/>
    <property type="evidence" value="ECO:0007669"/>
    <property type="project" value="UniProtKB-EC"/>
</dbReference>
<evidence type="ECO:0000256" key="4">
    <source>
        <dbReference type="ARBA" id="ARBA00012621"/>
    </source>
</evidence>
<dbReference type="Proteomes" id="UP000254771">
    <property type="component" value="Unassembled WGS sequence"/>
</dbReference>
<dbReference type="GO" id="GO:0009244">
    <property type="term" value="P:lipopolysaccharide core region biosynthetic process"/>
    <property type="evidence" value="ECO:0007669"/>
    <property type="project" value="UniProtKB-UniRule"/>
</dbReference>
<protein>
    <recommendedName>
        <fullName evidence="5 13">3-deoxy-D-manno-octulosonic acid transferase</fullName>
        <shortName evidence="13">Kdo transferase</shortName>
        <ecNumber evidence="4 13">2.4.99.12</ecNumber>
    </recommendedName>
    <alternativeName>
        <fullName evidence="9 13">Lipid IV(A) 3-deoxy-D-manno-octulosonic acid transferase</fullName>
    </alternativeName>
</protein>
<keyword evidence="13" id="KW-0472">Membrane</keyword>
<dbReference type="FunFam" id="3.40.50.11720:FF:000001">
    <property type="entry name" value="3-deoxy-D-manno-octulosonic acid transferase"/>
    <property type="match status" value="1"/>
</dbReference>
<dbReference type="GO" id="GO:0005886">
    <property type="term" value="C:plasma membrane"/>
    <property type="evidence" value="ECO:0007669"/>
    <property type="project" value="UniProtKB-SubCell"/>
</dbReference>
<keyword evidence="13" id="KW-0812">Transmembrane</keyword>
<evidence type="ECO:0000256" key="5">
    <source>
        <dbReference type="ARBA" id="ARBA00019077"/>
    </source>
</evidence>
<keyword evidence="13" id="KW-0448">Lipopolysaccharide biosynthesis</keyword>
<comment type="subcellular location">
    <subcellularLocation>
        <location evidence="1">Cell inner membrane</location>
        <topology evidence="1">Single-pass membrane protein</topology>
        <orientation evidence="1">Cytoplasmic side</orientation>
    </subcellularLocation>
    <subcellularLocation>
        <location evidence="13">Cell membrane</location>
    </subcellularLocation>
</comment>
<evidence type="ECO:0000313" key="17">
    <source>
        <dbReference type="Proteomes" id="UP000254771"/>
    </source>
</evidence>
<feature type="domain" description="3-deoxy-D-manno-octulosonic-acid transferase N-terminal" evidence="15">
    <location>
        <begin position="32"/>
        <end position="210"/>
    </location>
</feature>
<evidence type="ECO:0000256" key="12">
    <source>
        <dbReference type="PIRSR" id="PIRSR639901-2"/>
    </source>
</evidence>
<evidence type="ECO:0000259" key="14">
    <source>
        <dbReference type="Pfam" id="PF00534"/>
    </source>
</evidence>
<keyword evidence="8" id="KW-0735">Signal-anchor</keyword>
<evidence type="ECO:0000256" key="11">
    <source>
        <dbReference type="PIRSR" id="PIRSR639901-1"/>
    </source>
</evidence>
<keyword evidence="13" id="KW-1133">Transmembrane helix</keyword>
<reference evidence="16 17" key="1">
    <citation type="journal article" date="2018" name="ISME J.">
        <title>Endosymbiont genomes yield clues of tubeworm success.</title>
        <authorList>
            <person name="Li Y."/>
            <person name="Liles M.R."/>
            <person name="Halanych K.M."/>
        </authorList>
    </citation>
    <scope>NUCLEOTIDE SEQUENCE [LARGE SCALE GENOMIC DNA]</scope>
    <source>
        <strain evidence="16">A1462</strain>
    </source>
</reference>
<evidence type="ECO:0000256" key="6">
    <source>
        <dbReference type="ARBA" id="ARBA00022519"/>
    </source>
</evidence>
<feature type="transmembrane region" description="Helical" evidence="13">
    <location>
        <begin position="6"/>
        <end position="22"/>
    </location>
</feature>
<dbReference type="InterPro" id="IPR007507">
    <property type="entry name" value="Glycos_transf_N"/>
</dbReference>
<gene>
    <name evidence="16" type="ORF">DIZ78_10610</name>
</gene>
<dbReference type="Pfam" id="PF04413">
    <property type="entry name" value="Glycos_transf_N"/>
    <property type="match status" value="1"/>
</dbReference>
<feature type="site" description="Transition state stabilizer" evidence="12">
    <location>
        <position position="129"/>
    </location>
</feature>
<keyword evidence="17" id="KW-1185">Reference proteome</keyword>
<comment type="similarity">
    <text evidence="3">Belongs to the glycosyltransferase group 1 family. Glycosyltransferase 30 subfamily.</text>
</comment>
<dbReference type="FunFam" id="3.40.50.2000:FF:000032">
    <property type="entry name" value="3-deoxy-D-manno-octulosonic acid transferase"/>
    <property type="match status" value="1"/>
</dbReference>
<keyword evidence="7 13" id="KW-0808">Transferase</keyword>
<evidence type="ECO:0000256" key="9">
    <source>
        <dbReference type="ARBA" id="ARBA00031445"/>
    </source>
</evidence>
<dbReference type="AlphaFoldDB" id="A0A370DKI6"/>
<dbReference type="NCBIfam" id="NF004388">
    <property type="entry name" value="PRK05749.1-4"/>
    <property type="match status" value="1"/>
</dbReference>
<proteinExistence type="inferred from homology"/>
<dbReference type="InterPro" id="IPR038107">
    <property type="entry name" value="Glycos_transf_N_sf"/>
</dbReference>
<comment type="catalytic activity">
    <reaction evidence="10 13">
        <text>lipid IVA (E. coli) + CMP-3-deoxy-beta-D-manno-octulosonate = alpha-Kdo-(2-&gt;6)-lipid IVA (E. coli) + CMP + H(+)</text>
        <dbReference type="Rhea" id="RHEA:28066"/>
        <dbReference type="ChEBI" id="CHEBI:15378"/>
        <dbReference type="ChEBI" id="CHEBI:58603"/>
        <dbReference type="ChEBI" id="CHEBI:60364"/>
        <dbReference type="ChEBI" id="CHEBI:60377"/>
        <dbReference type="ChEBI" id="CHEBI:85987"/>
        <dbReference type="EC" id="2.4.99.12"/>
    </reaction>
</comment>
<dbReference type="Pfam" id="PF00534">
    <property type="entry name" value="Glycos_transf_1"/>
    <property type="match status" value="1"/>
</dbReference>
<dbReference type="EMBL" id="QFXE01000013">
    <property type="protein sequence ID" value="RDH85401.1"/>
    <property type="molecule type" value="Genomic_DNA"/>
</dbReference>
<keyword evidence="13" id="KW-1003">Cell membrane</keyword>
<evidence type="ECO:0000256" key="7">
    <source>
        <dbReference type="ARBA" id="ARBA00022679"/>
    </source>
</evidence>
<evidence type="ECO:0000256" key="13">
    <source>
        <dbReference type="RuleBase" id="RU365103"/>
    </source>
</evidence>
<feature type="active site" description="Proton acceptor" evidence="11">
    <location>
        <position position="59"/>
    </location>
</feature>
<dbReference type="GO" id="GO:0009245">
    <property type="term" value="P:lipid A biosynthetic process"/>
    <property type="evidence" value="ECO:0007669"/>
    <property type="project" value="TreeGrafter"/>
</dbReference>
<feature type="domain" description="Glycosyl transferase family 1" evidence="14">
    <location>
        <begin position="287"/>
        <end position="398"/>
    </location>
</feature>
<evidence type="ECO:0000256" key="2">
    <source>
        <dbReference type="ARBA" id="ARBA00004713"/>
    </source>
</evidence>
<evidence type="ECO:0000256" key="1">
    <source>
        <dbReference type="ARBA" id="ARBA00004388"/>
    </source>
</evidence>
<dbReference type="UniPathway" id="UPA00958"/>
<evidence type="ECO:0000256" key="10">
    <source>
        <dbReference type="ARBA" id="ARBA00049183"/>
    </source>
</evidence>
<comment type="pathway">
    <text evidence="2 13">Bacterial outer membrane biogenesis; LPS core biosynthesis.</text>
</comment>
<dbReference type="InterPro" id="IPR001296">
    <property type="entry name" value="Glyco_trans_1"/>
</dbReference>
<name>A0A370DKI6_9GAMM</name>
<comment type="function">
    <text evidence="13">Involved in lipopolysaccharide (LPS) biosynthesis. Catalyzes the transfer of 3-deoxy-D-manno-octulosonate (Kdo) residue(s) from CMP-Kdo to lipid IV(A), the tetraacyldisaccharide-1,4'-bisphosphate precursor of lipid A.</text>
</comment>